<dbReference type="Proteomes" id="UP000192468">
    <property type="component" value="Unassembled WGS sequence"/>
</dbReference>
<dbReference type="PANTHER" id="PTHR43421:SF1">
    <property type="entry name" value="METALLOPROTEASE PMBA"/>
    <property type="match status" value="1"/>
</dbReference>
<dbReference type="GO" id="GO:0006508">
    <property type="term" value="P:proteolysis"/>
    <property type="evidence" value="ECO:0007669"/>
    <property type="project" value="InterPro"/>
</dbReference>
<evidence type="ECO:0000259" key="1">
    <source>
        <dbReference type="Pfam" id="PF19289"/>
    </source>
</evidence>
<proteinExistence type="predicted"/>
<dbReference type="Pfam" id="PF19289">
    <property type="entry name" value="PmbA_TldD_3rd"/>
    <property type="match status" value="1"/>
</dbReference>
<dbReference type="InterPro" id="IPR045569">
    <property type="entry name" value="Metalloprtase-TldD/E_C"/>
</dbReference>
<dbReference type="OrthoDB" id="39969at2"/>
<name>A0A1W1XZG8_9CLOT</name>
<dbReference type="GO" id="GO:0005829">
    <property type="term" value="C:cytosol"/>
    <property type="evidence" value="ECO:0007669"/>
    <property type="project" value="TreeGrafter"/>
</dbReference>
<evidence type="ECO:0000313" key="2">
    <source>
        <dbReference type="EMBL" id="SMC29369.1"/>
    </source>
</evidence>
<gene>
    <name evidence="2" type="ORF">SAMN02745134_03872</name>
</gene>
<evidence type="ECO:0000313" key="3">
    <source>
        <dbReference type="Proteomes" id="UP000192468"/>
    </source>
</evidence>
<dbReference type="InterPro" id="IPR047657">
    <property type="entry name" value="PmbA"/>
</dbReference>
<dbReference type="PANTHER" id="PTHR43421">
    <property type="entry name" value="METALLOPROTEASE PMBA"/>
    <property type="match status" value="1"/>
</dbReference>
<sequence>MINKIKKILENSKADEYKIVETKTNSEELFLVKKDIDMTRSKEVHHFKVTVYKNFEEDGIKYKGSSSFDVHPTMNEVEINKSIEDGIFAAGFVKNEYYEISKAEDIKINNVKSNFSEGELSEWMTKLIAALYKNDNEVKGGINSAEIFLNKNYKRIIGSNGTDLSYESYDGMIEFITTWKETEEIELYKMLTFSNYDAKFISDTVKEMIFLAKERANAKDTLPSGKYNVILSGEAVKEVLSYYVDKSRAANVYNKISTLQLGDLIQGKNVKGDLINLSLDPELENSVYSAPIDDDGVPLQKVSIIEDGELKSYHGDLRYSYYLKTKATGDIKNFVIEPGSKSLEDMKKEPYVELATFSDFQMDSITGDFGGEIRLGWYFDGKTTTKITGGSLNGNIANIHGDFYLSKELQSGDGFSGPKAIEMFQLTIAGK</sequence>
<dbReference type="RefSeq" id="WP_084117838.1">
    <property type="nucleotide sequence ID" value="NZ_FWXH01000043.1"/>
</dbReference>
<organism evidence="2 3">
    <name type="scientific">Clostridium acidisoli DSM 12555</name>
    <dbReference type="NCBI Taxonomy" id="1121291"/>
    <lineage>
        <taxon>Bacteria</taxon>
        <taxon>Bacillati</taxon>
        <taxon>Bacillota</taxon>
        <taxon>Clostridia</taxon>
        <taxon>Eubacteriales</taxon>
        <taxon>Clostridiaceae</taxon>
        <taxon>Clostridium</taxon>
    </lineage>
</organism>
<protein>
    <submittedName>
        <fullName evidence="2">Putative modulator of DNA gyrase</fullName>
    </submittedName>
</protein>
<dbReference type="InterPro" id="IPR036059">
    <property type="entry name" value="TldD/PmbA_sf"/>
</dbReference>
<dbReference type="EMBL" id="FWXH01000043">
    <property type="protein sequence ID" value="SMC29369.1"/>
    <property type="molecule type" value="Genomic_DNA"/>
</dbReference>
<dbReference type="GO" id="GO:0008237">
    <property type="term" value="F:metallopeptidase activity"/>
    <property type="evidence" value="ECO:0007669"/>
    <property type="project" value="InterPro"/>
</dbReference>
<dbReference type="STRING" id="1121291.SAMN02745134_03872"/>
<dbReference type="SUPFAM" id="SSF111283">
    <property type="entry name" value="Putative modulator of DNA gyrase, PmbA/TldD"/>
    <property type="match status" value="1"/>
</dbReference>
<accession>A0A1W1XZG8</accession>
<dbReference type="AlphaFoldDB" id="A0A1W1XZG8"/>
<feature type="domain" description="Metalloprotease TldD/E C-terminal" evidence="1">
    <location>
        <begin position="224"/>
        <end position="421"/>
    </location>
</feature>
<keyword evidence="3" id="KW-1185">Reference proteome</keyword>
<reference evidence="2 3" key="1">
    <citation type="submission" date="2017-04" db="EMBL/GenBank/DDBJ databases">
        <authorList>
            <person name="Afonso C.L."/>
            <person name="Miller P.J."/>
            <person name="Scott M.A."/>
            <person name="Spackman E."/>
            <person name="Goraichik I."/>
            <person name="Dimitrov K.M."/>
            <person name="Suarez D.L."/>
            <person name="Swayne D.E."/>
        </authorList>
    </citation>
    <scope>NUCLEOTIDE SEQUENCE [LARGE SCALE GENOMIC DNA]</scope>
    <source>
        <strain evidence="2 3">DSM 12555</strain>
    </source>
</reference>